<accession>A0A9D2UVI4</accession>
<dbReference type="AlphaFoldDB" id="A0A9D2UVI4"/>
<dbReference type="InterPro" id="IPR027477">
    <property type="entry name" value="Succ_DH/fumarate_Rdtase_cat_sf"/>
</dbReference>
<evidence type="ECO:0000313" key="8">
    <source>
        <dbReference type="EMBL" id="HJF64808.1"/>
    </source>
</evidence>
<dbReference type="SUPFAM" id="SSF56425">
    <property type="entry name" value="Succinate dehydrogenase/fumarate reductase flavoprotein, catalytic domain"/>
    <property type="match status" value="1"/>
</dbReference>
<dbReference type="PROSITE" id="PS51257">
    <property type="entry name" value="PROKAR_LIPOPROTEIN"/>
    <property type="match status" value="1"/>
</dbReference>
<proteinExistence type="predicted"/>
<evidence type="ECO:0000256" key="6">
    <source>
        <dbReference type="SAM" id="SignalP"/>
    </source>
</evidence>
<feature type="chain" id="PRO_5039204793" evidence="6">
    <location>
        <begin position="27"/>
        <end position="566"/>
    </location>
</feature>
<dbReference type="SUPFAM" id="SSF51905">
    <property type="entry name" value="FAD/NAD(P)-binding domain"/>
    <property type="match status" value="1"/>
</dbReference>
<evidence type="ECO:0000256" key="1">
    <source>
        <dbReference type="ARBA" id="ARBA00001974"/>
    </source>
</evidence>
<protein>
    <submittedName>
        <fullName evidence="8">FAD-dependent oxidoreductase</fullName>
    </submittedName>
</protein>
<dbReference type="GO" id="GO:0033765">
    <property type="term" value="F:steroid dehydrogenase activity, acting on the CH-CH group of donors"/>
    <property type="evidence" value="ECO:0007669"/>
    <property type="project" value="UniProtKB-ARBA"/>
</dbReference>
<reference evidence="8" key="2">
    <citation type="submission" date="2021-09" db="EMBL/GenBank/DDBJ databases">
        <authorList>
            <person name="Gilroy R."/>
        </authorList>
    </citation>
    <scope>NUCLEOTIDE SEQUENCE</scope>
    <source>
        <strain evidence="8">ChiGjej6B6-11269</strain>
    </source>
</reference>
<dbReference type="PANTHER" id="PTHR43400:SF10">
    <property type="entry name" value="3-OXOSTEROID 1-DEHYDROGENASE"/>
    <property type="match status" value="1"/>
</dbReference>
<keyword evidence="3" id="KW-0274">FAD</keyword>
<feature type="region of interest" description="Disordered" evidence="5">
    <location>
        <begin position="31"/>
        <end position="55"/>
    </location>
</feature>
<dbReference type="GO" id="GO:0008202">
    <property type="term" value="P:steroid metabolic process"/>
    <property type="evidence" value="ECO:0007669"/>
    <property type="project" value="UniProtKB-ARBA"/>
</dbReference>
<evidence type="ECO:0000256" key="5">
    <source>
        <dbReference type="SAM" id="MobiDB-lite"/>
    </source>
</evidence>
<evidence type="ECO:0000256" key="4">
    <source>
        <dbReference type="ARBA" id="ARBA00023002"/>
    </source>
</evidence>
<dbReference type="InterPro" id="IPR003953">
    <property type="entry name" value="FAD-dep_OxRdtase_2_FAD-bd"/>
</dbReference>
<dbReference type="InterPro" id="IPR036188">
    <property type="entry name" value="FAD/NAD-bd_sf"/>
</dbReference>
<name>A0A9D2UVI4_9ACTN</name>
<gene>
    <name evidence="8" type="ORF">K8U77_01650</name>
</gene>
<dbReference type="NCBIfam" id="TIGR01409">
    <property type="entry name" value="TAT_signal_seq"/>
    <property type="match status" value="1"/>
</dbReference>
<dbReference type="Gene3D" id="3.90.700.10">
    <property type="entry name" value="Succinate dehydrogenase/fumarate reductase flavoprotein, catalytic domain"/>
    <property type="match status" value="1"/>
</dbReference>
<evidence type="ECO:0000256" key="3">
    <source>
        <dbReference type="ARBA" id="ARBA00022827"/>
    </source>
</evidence>
<evidence type="ECO:0000256" key="2">
    <source>
        <dbReference type="ARBA" id="ARBA00022630"/>
    </source>
</evidence>
<dbReference type="EMBL" id="DYWI01000026">
    <property type="protein sequence ID" value="HJF64808.1"/>
    <property type="molecule type" value="Genomic_DNA"/>
</dbReference>
<dbReference type="InterPro" id="IPR006311">
    <property type="entry name" value="TAT_signal"/>
</dbReference>
<dbReference type="Pfam" id="PF00890">
    <property type="entry name" value="FAD_binding_2"/>
    <property type="match status" value="1"/>
</dbReference>
<organism evidence="8 9">
    <name type="scientific">Slackia equolifaciens</name>
    <dbReference type="NCBI Taxonomy" id="498718"/>
    <lineage>
        <taxon>Bacteria</taxon>
        <taxon>Bacillati</taxon>
        <taxon>Actinomycetota</taxon>
        <taxon>Coriobacteriia</taxon>
        <taxon>Eggerthellales</taxon>
        <taxon>Eggerthellaceae</taxon>
        <taxon>Slackia</taxon>
    </lineage>
</organism>
<keyword evidence="2" id="KW-0285">Flavoprotein</keyword>
<dbReference type="PANTHER" id="PTHR43400">
    <property type="entry name" value="FUMARATE REDUCTASE"/>
    <property type="match status" value="1"/>
</dbReference>
<dbReference type="Proteomes" id="UP000786989">
    <property type="component" value="Unassembled WGS sequence"/>
</dbReference>
<keyword evidence="4" id="KW-0560">Oxidoreductase</keyword>
<evidence type="ECO:0000259" key="7">
    <source>
        <dbReference type="Pfam" id="PF00890"/>
    </source>
</evidence>
<evidence type="ECO:0000313" key="9">
    <source>
        <dbReference type="Proteomes" id="UP000786989"/>
    </source>
</evidence>
<comment type="cofactor">
    <cofactor evidence="1">
        <name>FAD</name>
        <dbReference type="ChEBI" id="CHEBI:57692"/>
    </cofactor>
</comment>
<dbReference type="InterPro" id="IPR050315">
    <property type="entry name" value="FAD-oxidoreductase_2"/>
</dbReference>
<comment type="caution">
    <text evidence="8">The sequence shown here is derived from an EMBL/GenBank/DDBJ whole genome shotgun (WGS) entry which is preliminary data.</text>
</comment>
<dbReference type="PROSITE" id="PS51318">
    <property type="entry name" value="TAT"/>
    <property type="match status" value="1"/>
</dbReference>
<feature type="domain" description="FAD-dependent oxidoreductase 2 FAD-binding" evidence="7">
    <location>
        <begin position="74"/>
        <end position="528"/>
    </location>
</feature>
<dbReference type="Gene3D" id="3.50.50.60">
    <property type="entry name" value="FAD/NAD(P)-binding domain"/>
    <property type="match status" value="1"/>
</dbReference>
<keyword evidence="6" id="KW-0732">Signal</keyword>
<feature type="compositionally biased region" description="Low complexity" evidence="5">
    <location>
        <begin position="31"/>
        <end position="51"/>
    </location>
</feature>
<dbReference type="PRINTS" id="PR00411">
    <property type="entry name" value="PNDRDTASEI"/>
</dbReference>
<feature type="signal peptide" evidence="6">
    <location>
        <begin position="1"/>
        <end position="26"/>
    </location>
</feature>
<sequence length="566" mass="60812">MDVSRRNFLKGSLTAGAVVAAGAALAGCSPSGSTSSDGGSATTSASTAQSGEQLHTWEIKPEPITDVAETKDYDIVIVGGGFAGNSAAEAAARNGATVAIIEQSDGIQCHGIDVAAIGSKWKLDNGVDIDIDEACKLLFLWSQQTTNYNLIRTWAEQTGPVMDYIEEMCEAQGVHTVTALSKTAKYGWEELPERWRVYPDAVSFVTDADPGATRADSKTCNWNLVEALYKNATDNGAEYFFNTHAEQLVGDAESGITGVIATDADGNYVQFNAAKGVILATGDIGGNQEMIDCWAPICNRADGNVYTPENGNKGDGILMGCWAGAALSKSPAAPMVHQYTPDSKSFNLTAFVMSWLAVNRKGERYGAELPFEPYLTSARMNTPGNQAWSIFDSDYEKYVKQQWPTNYDVQLEGLDEEMAKRLEDGSLIQADTIEELAEKLGVPADKLQASVDEYNTAYAAGKDVRFDVPAQFLSEIKTAPFYATPVVCSVLTIPMGLHVDDNSQVCTEDDEPIAGLFAIGNVQGDFFGLNYPVHCPGISHSRCVTFGQLVGEALAKDTVLTEIEFE</sequence>
<reference evidence="8" key="1">
    <citation type="journal article" date="2021" name="PeerJ">
        <title>Extensive microbial diversity within the chicken gut microbiome revealed by metagenomics and culture.</title>
        <authorList>
            <person name="Gilroy R."/>
            <person name="Ravi A."/>
            <person name="Getino M."/>
            <person name="Pursley I."/>
            <person name="Horton D.L."/>
            <person name="Alikhan N.F."/>
            <person name="Baker D."/>
            <person name="Gharbi K."/>
            <person name="Hall N."/>
            <person name="Watson M."/>
            <person name="Adriaenssens E.M."/>
            <person name="Foster-Nyarko E."/>
            <person name="Jarju S."/>
            <person name="Secka A."/>
            <person name="Antonio M."/>
            <person name="Oren A."/>
            <person name="Chaudhuri R.R."/>
            <person name="La Ragione R."/>
            <person name="Hildebrand F."/>
            <person name="Pallen M.J."/>
        </authorList>
    </citation>
    <scope>NUCLEOTIDE SEQUENCE</scope>
    <source>
        <strain evidence="8">ChiGjej6B6-11269</strain>
    </source>
</reference>
<dbReference type="InterPro" id="IPR019546">
    <property type="entry name" value="TAT_signal_bac_arc"/>
</dbReference>